<keyword evidence="7" id="KW-0594">Phospholipid biosynthesis</keyword>
<keyword evidence="13" id="KW-0812">Transmembrane</keyword>
<dbReference type="NCBIfam" id="TIGR00163">
    <property type="entry name" value="PS_decarb"/>
    <property type="match status" value="1"/>
</dbReference>
<dbReference type="OrthoDB" id="4330at2759"/>
<evidence type="ECO:0000313" key="14">
    <source>
        <dbReference type="EMBL" id="CAD7639652.1"/>
    </source>
</evidence>
<keyword evidence="9" id="KW-1208">Phospholipid metabolism</keyword>
<evidence type="ECO:0000256" key="6">
    <source>
        <dbReference type="ARBA" id="ARBA00023098"/>
    </source>
</evidence>
<feature type="transmembrane region" description="Helical" evidence="13">
    <location>
        <begin position="34"/>
        <end position="54"/>
    </location>
</feature>
<evidence type="ECO:0000256" key="10">
    <source>
        <dbReference type="ARBA" id="ARBA00023317"/>
    </source>
</evidence>
<dbReference type="EMBL" id="OC915282">
    <property type="protein sequence ID" value="CAD7639652.1"/>
    <property type="molecule type" value="Genomic_DNA"/>
</dbReference>
<dbReference type="AlphaFoldDB" id="A0A7R9QBQ3"/>
<evidence type="ECO:0000256" key="7">
    <source>
        <dbReference type="ARBA" id="ARBA00023209"/>
    </source>
</evidence>
<name>A0A7R9QBQ3_9ACAR</name>
<keyword evidence="4" id="KW-0444">Lipid biosynthesis</keyword>
<dbReference type="GO" id="GO:0006646">
    <property type="term" value="P:phosphatidylethanolamine biosynthetic process"/>
    <property type="evidence" value="ECO:0007669"/>
    <property type="project" value="UniProtKB-UniPathway"/>
</dbReference>
<dbReference type="Proteomes" id="UP000728032">
    <property type="component" value="Unassembled WGS sequence"/>
</dbReference>
<comment type="function">
    <text evidence="12">Catalyzes the formation of phosphatidylethanolamine (PtdEtn) from phosphatidylserine (PtdSer). Plays a central role in phospholipid metabolism and in the interorganelle trafficking of phosphatidylserine. May be involved in lipid droplet biogenesis at the endoplasmic reticulum membrane.</text>
</comment>
<dbReference type="EMBL" id="CAJPVJ010000457">
    <property type="protein sequence ID" value="CAG2162524.1"/>
    <property type="molecule type" value="Genomic_DNA"/>
</dbReference>
<evidence type="ECO:0000256" key="13">
    <source>
        <dbReference type="SAM" id="Phobius"/>
    </source>
</evidence>
<keyword evidence="8" id="KW-0456">Lyase</keyword>
<keyword evidence="10" id="KW-0670">Pyruvate</keyword>
<keyword evidence="5" id="KW-0210">Decarboxylase</keyword>
<evidence type="ECO:0000256" key="1">
    <source>
        <dbReference type="ARBA" id="ARBA00001928"/>
    </source>
</evidence>
<evidence type="ECO:0000256" key="11">
    <source>
        <dbReference type="ARBA" id="ARBA00024326"/>
    </source>
</evidence>
<keyword evidence="13" id="KW-1133">Transmembrane helix</keyword>
<keyword evidence="15" id="KW-1185">Reference proteome</keyword>
<evidence type="ECO:0000256" key="3">
    <source>
        <dbReference type="ARBA" id="ARBA00012243"/>
    </source>
</evidence>
<accession>A0A7R9QBQ3</accession>
<dbReference type="PANTHER" id="PTHR10067:SF6">
    <property type="entry name" value="PHOSPHATIDYLSERINE DECARBOXYLASE PROENZYME, MITOCHONDRIAL"/>
    <property type="match status" value="1"/>
</dbReference>
<organism evidence="14">
    <name type="scientific">Oppiella nova</name>
    <dbReference type="NCBI Taxonomy" id="334625"/>
    <lineage>
        <taxon>Eukaryota</taxon>
        <taxon>Metazoa</taxon>
        <taxon>Ecdysozoa</taxon>
        <taxon>Arthropoda</taxon>
        <taxon>Chelicerata</taxon>
        <taxon>Arachnida</taxon>
        <taxon>Acari</taxon>
        <taxon>Acariformes</taxon>
        <taxon>Sarcoptiformes</taxon>
        <taxon>Oribatida</taxon>
        <taxon>Brachypylina</taxon>
        <taxon>Oppioidea</taxon>
        <taxon>Oppiidae</taxon>
        <taxon>Oppiella</taxon>
    </lineage>
</organism>
<evidence type="ECO:0000313" key="15">
    <source>
        <dbReference type="Proteomes" id="UP000728032"/>
    </source>
</evidence>
<evidence type="ECO:0000256" key="2">
    <source>
        <dbReference type="ARBA" id="ARBA00005189"/>
    </source>
</evidence>
<proteinExistence type="predicted"/>
<comment type="pathway">
    <text evidence="11">Phospholipid metabolism; phosphatidylethanolamine biosynthesis.</text>
</comment>
<evidence type="ECO:0000256" key="5">
    <source>
        <dbReference type="ARBA" id="ARBA00022793"/>
    </source>
</evidence>
<dbReference type="GO" id="GO:0005739">
    <property type="term" value="C:mitochondrion"/>
    <property type="evidence" value="ECO:0007669"/>
    <property type="project" value="TreeGrafter"/>
</dbReference>
<dbReference type="UniPathway" id="UPA00558"/>
<dbReference type="GO" id="GO:0004609">
    <property type="term" value="F:phosphatidylserine decarboxylase activity"/>
    <property type="evidence" value="ECO:0007669"/>
    <property type="project" value="UniProtKB-EC"/>
</dbReference>
<keyword evidence="6" id="KW-0443">Lipid metabolism</keyword>
<dbReference type="PANTHER" id="PTHR10067">
    <property type="entry name" value="PHOSPHATIDYLSERINE DECARBOXYLASE"/>
    <property type="match status" value="1"/>
</dbReference>
<dbReference type="InterPro" id="IPR033177">
    <property type="entry name" value="PSD-B"/>
</dbReference>
<evidence type="ECO:0000256" key="9">
    <source>
        <dbReference type="ARBA" id="ARBA00023264"/>
    </source>
</evidence>
<dbReference type="EC" id="4.1.1.65" evidence="3"/>
<reference evidence="14" key="1">
    <citation type="submission" date="2020-11" db="EMBL/GenBank/DDBJ databases">
        <authorList>
            <person name="Tran Van P."/>
        </authorList>
    </citation>
    <scope>NUCLEOTIDE SEQUENCE</scope>
</reference>
<evidence type="ECO:0000256" key="4">
    <source>
        <dbReference type="ARBA" id="ARBA00022516"/>
    </source>
</evidence>
<keyword evidence="13" id="KW-0472">Membrane</keyword>
<sequence length="357" mass="41348">MARLMAMFRVINRSSQKTATHTWKRLQYNRVKRFVGSLQWFHIPISLVLTFIAFQQFRRIKRREENKRYDKPIYTASDLEDASIHARKPTLDLLRLVDDLRQYKNLGEFFRRSLKPGLRPIDTSNGIVSPSDGTILYFGKANEGTVEQVKGITYSLSSFLGPQTWRSNKSNDNDHQNYQKSLLINNGKQPTDLYHCVVYLAPGDYHRFHSPVEWKISFRRHFPGKLLSVRPTFVSWFPNLFNVNERVSYVGQWKHGFFSMTAVGATNVGSVKVYFDGDLATNKGRIGRDYNDLKLNQSIALRKGDPFGEFNLGSTIVLIFEAPKDMEFEIKSGQQIKYGQLISRFEKHINASKRAYN</sequence>
<evidence type="ECO:0000256" key="12">
    <source>
        <dbReference type="ARBA" id="ARBA00045136"/>
    </source>
</evidence>
<comment type="cofactor">
    <cofactor evidence="1">
        <name>pyruvate</name>
        <dbReference type="ChEBI" id="CHEBI:15361"/>
    </cofactor>
</comment>
<evidence type="ECO:0000256" key="8">
    <source>
        <dbReference type="ARBA" id="ARBA00023239"/>
    </source>
</evidence>
<dbReference type="InterPro" id="IPR003817">
    <property type="entry name" value="PS_Dcarbxylase"/>
</dbReference>
<dbReference type="Pfam" id="PF02666">
    <property type="entry name" value="PS_Dcarbxylase"/>
    <property type="match status" value="1"/>
</dbReference>
<gene>
    <name evidence="14" type="ORF">ONB1V03_LOCUS2117</name>
</gene>
<comment type="pathway">
    <text evidence="2">Lipid metabolism.</text>
</comment>
<protein>
    <recommendedName>
        <fullName evidence="3">phosphatidylserine decarboxylase</fullName>
        <ecNumber evidence="3">4.1.1.65</ecNumber>
    </recommendedName>
</protein>